<dbReference type="eggNOG" id="COG3254">
    <property type="taxonomic scope" value="Bacteria"/>
</dbReference>
<keyword evidence="2" id="KW-1185">Reference proteome</keyword>
<dbReference type="EMBL" id="LLZU01000025">
    <property type="protein sequence ID" value="KRV48402.1"/>
    <property type="molecule type" value="Genomic_DNA"/>
</dbReference>
<dbReference type="PANTHER" id="PTHR34389">
    <property type="entry name" value="L-RHAMNOSE MUTAROTASE"/>
    <property type="match status" value="1"/>
</dbReference>
<comment type="caution">
    <text evidence="1">The sequence shown here is derived from an EMBL/GenBank/DDBJ whole genome shotgun (WGS) entry which is preliminary data.</text>
</comment>
<reference evidence="1 2" key="1">
    <citation type="submission" date="2015-10" db="EMBL/GenBank/DDBJ databases">
        <title>Draft genome sequence of pyrrolomycin-producing Streptomyces vitaminophilus.</title>
        <authorList>
            <person name="Graham D.E."/>
            <person name="Mahan K.M."/>
            <person name="Klingeman D.M."/>
            <person name="Hettich R.L."/>
            <person name="Parry R.J."/>
        </authorList>
    </citation>
    <scope>NUCLEOTIDE SEQUENCE [LARGE SCALE GENOMIC DNA]</scope>
    <source>
        <strain evidence="1 2">ATCC 31673</strain>
    </source>
</reference>
<sequence>MMPVQRHAAVIRLHPELEAEYRALHAEAWPEVLATLKRANIGNYSIFLRDGLLISYLEYTGEDYAADTALIADCPITREWWARTDPCQQPLDSISDGQWWAPAEEIFHLE</sequence>
<name>A0A0T6LR95_WENVI</name>
<dbReference type="SUPFAM" id="SSF54909">
    <property type="entry name" value="Dimeric alpha+beta barrel"/>
    <property type="match status" value="1"/>
</dbReference>
<dbReference type="STRING" id="76728.AQ490_25610"/>
<gene>
    <name evidence="1" type="ORF">AQ490_25610</name>
</gene>
<proteinExistence type="predicted"/>
<protein>
    <submittedName>
        <fullName evidence="1">L-rhamnose 1-epimerase</fullName>
    </submittedName>
</protein>
<accession>A0A0T6LR95</accession>
<dbReference type="InterPro" id="IPR011008">
    <property type="entry name" value="Dimeric_a/b-barrel"/>
</dbReference>
<dbReference type="Pfam" id="PF05336">
    <property type="entry name" value="rhaM"/>
    <property type="match status" value="1"/>
</dbReference>
<evidence type="ECO:0000313" key="2">
    <source>
        <dbReference type="Proteomes" id="UP000050867"/>
    </source>
</evidence>
<dbReference type="Proteomes" id="UP000050867">
    <property type="component" value="Unassembled WGS sequence"/>
</dbReference>
<dbReference type="PANTHER" id="PTHR34389:SF2">
    <property type="entry name" value="L-RHAMNOSE MUTAROTASE"/>
    <property type="match status" value="1"/>
</dbReference>
<dbReference type="InterPro" id="IPR008000">
    <property type="entry name" value="Rham/fucose_mutarotase"/>
</dbReference>
<dbReference type="GO" id="GO:0016857">
    <property type="term" value="F:racemase and epimerase activity, acting on carbohydrates and derivatives"/>
    <property type="evidence" value="ECO:0007669"/>
    <property type="project" value="InterPro"/>
</dbReference>
<dbReference type="AlphaFoldDB" id="A0A0T6LR95"/>
<organism evidence="1 2">
    <name type="scientific">Wenjunlia vitaminophila</name>
    <name type="common">Streptomyces vitaminophilus</name>
    <dbReference type="NCBI Taxonomy" id="76728"/>
    <lineage>
        <taxon>Bacteria</taxon>
        <taxon>Bacillati</taxon>
        <taxon>Actinomycetota</taxon>
        <taxon>Actinomycetes</taxon>
        <taxon>Kitasatosporales</taxon>
        <taxon>Streptomycetaceae</taxon>
        <taxon>Wenjunlia</taxon>
    </lineage>
</organism>
<evidence type="ECO:0000313" key="1">
    <source>
        <dbReference type="EMBL" id="KRV48402.1"/>
    </source>
</evidence>
<dbReference type="Gene3D" id="3.30.70.100">
    <property type="match status" value="1"/>
</dbReference>